<dbReference type="InterPro" id="IPR029044">
    <property type="entry name" value="Nucleotide-diphossugar_trans"/>
</dbReference>
<reference evidence="3" key="1">
    <citation type="submission" date="2016-03" db="EMBL/GenBank/DDBJ databases">
        <title>Draft genome sequence of Paenibacillus glacialis DSM 22343.</title>
        <authorList>
            <person name="Shin S.-K."/>
            <person name="Yi H."/>
        </authorList>
    </citation>
    <scope>NUCLEOTIDE SEQUENCE [LARGE SCALE GENOMIC DNA]</scope>
    <source>
        <strain evidence="3">NBRC 105008</strain>
    </source>
</reference>
<evidence type="ECO:0000259" key="1">
    <source>
        <dbReference type="Pfam" id="PF00535"/>
    </source>
</evidence>
<dbReference type="SUPFAM" id="SSF53448">
    <property type="entry name" value="Nucleotide-diphospho-sugar transferases"/>
    <property type="match status" value="1"/>
</dbReference>
<dbReference type="Proteomes" id="UP000093226">
    <property type="component" value="Unassembled WGS sequence"/>
</dbReference>
<accession>A0A1B9DH87</accession>
<feature type="domain" description="Glycosyltransferase 2-like" evidence="1">
    <location>
        <begin position="15"/>
        <end position="110"/>
    </location>
</feature>
<dbReference type="PANTHER" id="PTHR22916:SF3">
    <property type="entry name" value="UDP-GLCNAC:BETAGAL BETA-1,3-N-ACETYLGLUCOSAMINYLTRANSFERASE-LIKE PROTEIN 1"/>
    <property type="match status" value="1"/>
</dbReference>
<dbReference type="GO" id="GO:0016758">
    <property type="term" value="F:hexosyltransferase activity"/>
    <property type="evidence" value="ECO:0007669"/>
    <property type="project" value="UniProtKB-ARBA"/>
</dbReference>
<dbReference type="EMBL" id="LVEO01000026">
    <property type="protein sequence ID" value="OCB69043.1"/>
    <property type="molecule type" value="Genomic_DNA"/>
</dbReference>
<protein>
    <recommendedName>
        <fullName evidence="1">Glycosyltransferase 2-like domain-containing protein</fullName>
    </recommendedName>
</protein>
<evidence type="ECO:0000313" key="2">
    <source>
        <dbReference type="EMBL" id="OCB69043.1"/>
    </source>
</evidence>
<dbReference type="CDD" id="cd00761">
    <property type="entry name" value="Glyco_tranf_GTA_type"/>
    <property type="match status" value="1"/>
</dbReference>
<gene>
    <name evidence="2" type="ORF">FBGL_13475</name>
</gene>
<dbReference type="InterPro" id="IPR001173">
    <property type="entry name" value="Glyco_trans_2-like"/>
</dbReference>
<dbReference type="Pfam" id="PF00535">
    <property type="entry name" value="Glycos_transf_2"/>
    <property type="match status" value="1"/>
</dbReference>
<dbReference type="STRING" id="551990.SAMN05192550_2240"/>
<sequence length="273" mass="32059">MGKSIITMENKTHLSFLITHYNRFENLQDCVAAIKKLDLDFEYEIVVSDDGSTEDIQEKLKTIEVNHVVLSDYNKGLAHNINKGIRTCKGNYILYCQDDFILTSDINKIIKESIFVLASKKVDLVRFRANYFFKELTEISENIKLIPKFSFKNFLLNAFQYSDNVFIVRSNFFSEFGFYLENTSGDYGETEYAIRIFKSKARIGIVSNGYVVDVEGGKSVMRENSKQLVKGKKKFYLRKFIRAIRLHLEYLFYNKNRRGLLSYKNRFSKRRLF</sequence>
<dbReference type="AlphaFoldDB" id="A0A1B9DH87"/>
<evidence type="ECO:0000313" key="3">
    <source>
        <dbReference type="Proteomes" id="UP000093226"/>
    </source>
</evidence>
<organism evidence="2 3">
    <name type="scientific">Flavobacterium glycines</name>
    <dbReference type="NCBI Taxonomy" id="551990"/>
    <lineage>
        <taxon>Bacteria</taxon>
        <taxon>Pseudomonadati</taxon>
        <taxon>Bacteroidota</taxon>
        <taxon>Flavobacteriia</taxon>
        <taxon>Flavobacteriales</taxon>
        <taxon>Flavobacteriaceae</taxon>
        <taxon>Flavobacterium</taxon>
    </lineage>
</organism>
<name>A0A1B9DH87_9FLAO</name>
<dbReference type="PANTHER" id="PTHR22916">
    <property type="entry name" value="GLYCOSYLTRANSFERASE"/>
    <property type="match status" value="1"/>
</dbReference>
<dbReference type="Gene3D" id="3.90.550.10">
    <property type="entry name" value="Spore Coat Polysaccharide Biosynthesis Protein SpsA, Chain A"/>
    <property type="match status" value="1"/>
</dbReference>
<proteinExistence type="predicted"/>
<comment type="caution">
    <text evidence="2">The sequence shown here is derived from an EMBL/GenBank/DDBJ whole genome shotgun (WGS) entry which is preliminary data.</text>
</comment>